<gene>
    <name evidence="5" type="ORF">SPI_07253</name>
</gene>
<dbReference type="CDD" id="cd00067">
    <property type="entry name" value="GAL4"/>
    <property type="match status" value="1"/>
</dbReference>
<evidence type="ECO:0000259" key="4">
    <source>
        <dbReference type="PROSITE" id="PS50048"/>
    </source>
</evidence>
<sequence length="603" mass="66562">MAHRQRRRKLQSCEGCRAAHARCDSQLPACGRCALLGVDCIRGQSVPFRYSTTFECDASGGRGDADGDADVTAPTPTRSNHGRQSQSSKAEFAFAGDQIWVTPPPGERKSHSASLSLERWRIFLQLTRAVEFVFEYVPEQAVLRDDSDASSADGASDSDSESSLSEVPTPTPPHASTATPTASPEDHGLWLPENGPEQLLEHATVPPSTSCGGNSLDVPSTAASTCLVRPNEVPLQRCWPLKHDHEAALLQHFVVNLSSWFDYGDPKNTFATSVAQSAASSPPLLNAIFAVAARHLSIKTGGQGAVMADNYHRTCLELLIPLLNDTDAALDERLYAATVILRLYEEIMGLDMENHLMGTHTFVRLQEYAQSSAIRQAVFRVVLRQEIVIAFRSQRPVQLLREYIRADRSLDQTSTADDWTRAFHSFVLCAEVLTYCYGDVPKTPQSWDDLAWRAQKWLDTLPVSYAPLLYRDPGQDGVFPTVMLLNDCHVAARQHNLLSRILLAAHDPRRPHLGPRAAEATKTTNSTIKEHVRSLCGITVSNAHCIPSMFTACIAIAICGDLFTEMREQKAMFDILVKTDLELAWPTAAIQAHLRQQWGWPCV</sequence>
<dbReference type="Gene3D" id="4.10.240.10">
    <property type="entry name" value="Zn(2)-C6 fungal-type DNA-binding domain"/>
    <property type="match status" value="1"/>
</dbReference>
<dbReference type="PANTHER" id="PTHR37534">
    <property type="entry name" value="TRANSCRIPTIONAL ACTIVATOR PROTEIN UGA3"/>
    <property type="match status" value="1"/>
</dbReference>
<comment type="subcellular location">
    <subcellularLocation>
        <location evidence="1">Nucleus</location>
    </subcellularLocation>
</comment>
<dbReference type="OrthoDB" id="4525710at2759"/>
<feature type="region of interest" description="Disordered" evidence="3">
    <location>
        <begin position="145"/>
        <end position="193"/>
    </location>
</feature>
<dbReference type="GO" id="GO:0008270">
    <property type="term" value="F:zinc ion binding"/>
    <property type="evidence" value="ECO:0007669"/>
    <property type="project" value="InterPro"/>
</dbReference>
<reference evidence="5 6" key="1">
    <citation type="journal article" date="2016" name="Genome Biol. Evol.">
        <title>Divergent and convergent evolution of fungal pathogenicity.</title>
        <authorList>
            <person name="Shang Y."/>
            <person name="Xiao G."/>
            <person name="Zheng P."/>
            <person name="Cen K."/>
            <person name="Zhan S."/>
            <person name="Wang C."/>
        </authorList>
    </citation>
    <scope>NUCLEOTIDE SEQUENCE [LARGE SCALE GENOMIC DNA]</scope>
    <source>
        <strain evidence="5 6">RCEF 264</strain>
    </source>
</reference>
<organism evidence="5 6">
    <name type="scientific">Niveomyces insectorum RCEF 264</name>
    <dbReference type="NCBI Taxonomy" id="1081102"/>
    <lineage>
        <taxon>Eukaryota</taxon>
        <taxon>Fungi</taxon>
        <taxon>Dikarya</taxon>
        <taxon>Ascomycota</taxon>
        <taxon>Pezizomycotina</taxon>
        <taxon>Sordariomycetes</taxon>
        <taxon>Hypocreomycetidae</taxon>
        <taxon>Hypocreales</taxon>
        <taxon>Cordycipitaceae</taxon>
        <taxon>Niveomyces</taxon>
    </lineage>
</organism>
<dbReference type="PANTHER" id="PTHR37534:SF2">
    <property type="entry name" value="N-ACETYLTRANSFERASE DOMAIN-CONTAINING PROTEIN"/>
    <property type="match status" value="1"/>
</dbReference>
<dbReference type="STRING" id="1081102.A0A167QFL0"/>
<dbReference type="GO" id="GO:0000976">
    <property type="term" value="F:transcription cis-regulatory region binding"/>
    <property type="evidence" value="ECO:0007669"/>
    <property type="project" value="TreeGrafter"/>
</dbReference>
<dbReference type="InterPro" id="IPR036864">
    <property type="entry name" value="Zn2-C6_fun-type_DNA-bd_sf"/>
</dbReference>
<evidence type="ECO:0000313" key="5">
    <source>
        <dbReference type="EMBL" id="OAA57594.1"/>
    </source>
</evidence>
<dbReference type="SMART" id="SM00066">
    <property type="entry name" value="GAL4"/>
    <property type="match status" value="1"/>
</dbReference>
<dbReference type="EMBL" id="AZHD01000014">
    <property type="protein sequence ID" value="OAA57594.1"/>
    <property type="molecule type" value="Genomic_DNA"/>
</dbReference>
<proteinExistence type="predicted"/>
<dbReference type="InterPro" id="IPR021858">
    <property type="entry name" value="Fun_TF"/>
</dbReference>
<dbReference type="Pfam" id="PF11951">
    <property type="entry name" value="Fungal_trans_2"/>
    <property type="match status" value="1"/>
</dbReference>
<feature type="compositionally biased region" description="Low complexity" evidence="3">
    <location>
        <begin position="174"/>
        <end position="183"/>
    </location>
</feature>
<dbReference type="SUPFAM" id="SSF57701">
    <property type="entry name" value="Zn2/Cys6 DNA-binding domain"/>
    <property type="match status" value="1"/>
</dbReference>
<dbReference type="Proteomes" id="UP000076874">
    <property type="component" value="Unassembled WGS sequence"/>
</dbReference>
<feature type="compositionally biased region" description="Low complexity" evidence="3">
    <location>
        <begin position="149"/>
        <end position="165"/>
    </location>
</feature>
<dbReference type="InterPro" id="IPR001138">
    <property type="entry name" value="Zn2Cys6_DnaBD"/>
</dbReference>
<name>A0A167QFL0_9HYPO</name>
<comment type="caution">
    <text evidence="5">The sequence shown here is derived from an EMBL/GenBank/DDBJ whole genome shotgun (WGS) entry which is preliminary data.</text>
</comment>
<evidence type="ECO:0000256" key="2">
    <source>
        <dbReference type="ARBA" id="ARBA00023242"/>
    </source>
</evidence>
<dbReference type="PROSITE" id="PS50048">
    <property type="entry name" value="ZN2_CY6_FUNGAL_2"/>
    <property type="match status" value="1"/>
</dbReference>
<feature type="compositionally biased region" description="Polar residues" evidence="3">
    <location>
        <begin position="74"/>
        <end position="89"/>
    </location>
</feature>
<evidence type="ECO:0000256" key="3">
    <source>
        <dbReference type="SAM" id="MobiDB-lite"/>
    </source>
</evidence>
<dbReference type="PROSITE" id="PS00463">
    <property type="entry name" value="ZN2_CY6_FUNGAL_1"/>
    <property type="match status" value="1"/>
</dbReference>
<dbReference type="GO" id="GO:0005634">
    <property type="term" value="C:nucleus"/>
    <property type="evidence" value="ECO:0007669"/>
    <property type="project" value="UniProtKB-SubCell"/>
</dbReference>
<evidence type="ECO:0000256" key="1">
    <source>
        <dbReference type="ARBA" id="ARBA00004123"/>
    </source>
</evidence>
<keyword evidence="5" id="KW-0238">DNA-binding</keyword>
<keyword evidence="2" id="KW-0539">Nucleus</keyword>
<feature type="region of interest" description="Disordered" evidence="3">
    <location>
        <begin position="59"/>
        <end position="89"/>
    </location>
</feature>
<dbReference type="GO" id="GO:0000981">
    <property type="term" value="F:DNA-binding transcription factor activity, RNA polymerase II-specific"/>
    <property type="evidence" value="ECO:0007669"/>
    <property type="project" value="InterPro"/>
</dbReference>
<dbReference type="AlphaFoldDB" id="A0A167QFL0"/>
<feature type="domain" description="Zn(2)-C6 fungal-type" evidence="4">
    <location>
        <begin position="12"/>
        <end position="42"/>
    </location>
</feature>
<dbReference type="Pfam" id="PF00172">
    <property type="entry name" value="Zn_clus"/>
    <property type="match status" value="1"/>
</dbReference>
<dbReference type="GO" id="GO:0045944">
    <property type="term" value="P:positive regulation of transcription by RNA polymerase II"/>
    <property type="evidence" value="ECO:0007669"/>
    <property type="project" value="TreeGrafter"/>
</dbReference>
<evidence type="ECO:0000313" key="6">
    <source>
        <dbReference type="Proteomes" id="UP000076874"/>
    </source>
</evidence>
<protein>
    <submittedName>
        <fullName evidence="5">Zn(2)-C6 fungal-type DNA-binding domain protein</fullName>
    </submittedName>
</protein>
<accession>A0A167QFL0</accession>
<keyword evidence="6" id="KW-1185">Reference proteome</keyword>